<proteinExistence type="predicted"/>
<organism evidence="1 2">
    <name type="scientific">Acinetobacter entericus</name>
    <dbReference type="NCBI Taxonomy" id="2989714"/>
    <lineage>
        <taxon>Bacteria</taxon>
        <taxon>Pseudomonadati</taxon>
        <taxon>Pseudomonadota</taxon>
        <taxon>Gammaproteobacteria</taxon>
        <taxon>Moraxellales</taxon>
        <taxon>Moraxellaceae</taxon>
        <taxon>Acinetobacter</taxon>
    </lineage>
</organism>
<dbReference type="RefSeq" id="WP_265464674.1">
    <property type="nucleotide sequence ID" value="NZ_JAPEQW010000002.1"/>
</dbReference>
<name>A0ABT3NEK5_9GAMM</name>
<accession>A0ABT3NEK5</accession>
<evidence type="ECO:0000313" key="2">
    <source>
        <dbReference type="Proteomes" id="UP001209682"/>
    </source>
</evidence>
<dbReference type="Proteomes" id="UP001209682">
    <property type="component" value="Unassembled WGS sequence"/>
</dbReference>
<keyword evidence="2" id="KW-1185">Reference proteome</keyword>
<sequence>MNQAQIKRALAKDFSDENFDMTEDGIYFPNHGIVASGIYIDRTNGGEWEQTSNLVTKEGRIAALDTYFGTKVKPSGLYLALFNGAAAPAANWTAANFAATAGEIVSLTEGFNSATRPAYTPADATDQEYIDNFSSVARITIVTSNELTVTGAAVLTSSARGGTTGVLVSAAKFAAARTFQNGDIYELGYRISFTS</sequence>
<protein>
    <submittedName>
        <fullName evidence="1">Uncharacterized protein</fullName>
    </submittedName>
</protein>
<dbReference type="EMBL" id="JAPEQW010000002">
    <property type="protein sequence ID" value="MCW8037952.1"/>
    <property type="molecule type" value="Genomic_DNA"/>
</dbReference>
<gene>
    <name evidence="1" type="ORF">OKC24_01965</name>
</gene>
<comment type="caution">
    <text evidence="1">The sequence shown here is derived from an EMBL/GenBank/DDBJ whole genome shotgun (WGS) entry which is preliminary data.</text>
</comment>
<evidence type="ECO:0000313" key="1">
    <source>
        <dbReference type="EMBL" id="MCW8037952.1"/>
    </source>
</evidence>
<reference evidence="1 2" key="1">
    <citation type="submission" date="2022-11" db="EMBL/GenBank/DDBJ databases">
        <title>Acinetobacter entericus sp. nov., isolated from the gut of the plastic-eating larvae of the Coleoptera insect Zophobas atratus.</title>
        <authorList>
            <person name="Dong X."/>
            <person name="Yang Y."/>
        </authorList>
    </citation>
    <scope>NUCLEOTIDE SEQUENCE [LARGE SCALE GENOMIC DNA]</scope>
    <source>
        <strain evidence="1 2">BIT-DXN8</strain>
    </source>
</reference>